<dbReference type="PANTHER" id="PTHR13847:SF260">
    <property type="entry name" value="FAD DEPENDENT OXIDOREDUCTASE DOMAIN-CONTAINING PROTEIN"/>
    <property type="match status" value="1"/>
</dbReference>
<dbReference type="OrthoDB" id="429143at2759"/>
<dbReference type="GeneID" id="54282921"/>
<protein>
    <submittedName>
        <fullName evidence="2">FAD dependent oxidoreductase</fullName>
    </submittedName>
</protein>
<dbReference type="Proteomes" id="UP000799778">
    <property type="component" value="Unassembled WGS sequence"/>
</dbReference>
<dbReference type="SUPFAM" id="SSF51905">
    <property type="entry name" value="FAD/NAD(P)-binding domain"/>
    <property type="match status" value="1"/>
</dbReference>
<sequence length="470" mass="52317">MSTWLDTPTYAAQFNSSEDFNGSVPRPDDFPEIAEESRSYWIREHRIDLDHTQVDTHLPTNVDVVIIGSGITGAVAALRISEKKPELRTALVEARGICTGATGRNGGFIARPECYHLVKTAKIIGTEDAIKLRKFGNINRDMMLDCIEKLGLSEDVDLRLNGNINVFETQEEKDNALEDIKFAKENGFEPEGYYLDPEATTKKFGLDAELCRYGSALLERAGTFYPRKFVHNLLLTALERMPNLTIHPYTPVEAVRKVETPDVQYEIRTPRGTITSKAVFHATNAYAGNICPPLKGSNGVFGAKAHLLALSPNTPGNRDKQLKYGFGYADFWHYLHQRPAHGSFLYGLADAEILNDYDDSITLPTDHPVRAKMAEMLERNFPDWFENLDLSKDVTHDWTGIQGLTMTGASIVGRPSIESPGEFASVGHNGEGMGRCFASGTVASDAMLAYLDGSEYSPPDWFPHCYRRNI</sequence>
<dbReference type="InterPro" id="IPR036188">
    <property type="entry name" value="FAD/NAD-bd_sf"/>
</dbReference>
<reference evidence="2" key="1">
    <citation type="journal article" date="2020" name="Stud. Mycol.">
        <title>101 Dothideomycetes genomes: a test case for predicting lifestyles and emergence of pathogens.</title>
        <authorList>
            <person name="Haridas S."/>
            <person name="Albert R."/>
            <person name="Binder M."/>
            <person name="Bloem J."/>
            <person name="Labutti K."/>
            <person name="Salamov A."/>
            <person name="Andreopoulos B."/>
            <person name="Baker S."/>
            <person name="Barry K."/>
            <person name="Bills G."/>
            <person name="Bluhm B."/>
            <person name="Cannon C."/>
            <person name="Castanera R."/>
            <person name="Culley D."/>
            <person name="Daum C."/>
            <person name="Ezra D."/>
            <person name="Gonzalez J."/>
            <person name="Henrissat B."/>
            <person name="Kuo A."/>
            <person name="Liang C."/>
            <person name="Lipzen A."/>
            <person name="Lutzoni F."/>
            <person name="Magnuson J."/>
            <person name="Mondo S."/>
            <person name="Nolan M."/>
            <person name="Ohm R."/>
            <person name="Pangilinan J."/>
            <person name="Park H.-J."/>
            <person name="Ramirez L."/>
            <person name="Alfaro M."/>
            <person name="Sun H."/>
            <person name="Tritt A."/>
            <person name="Yoshinaga Y."/>
            <person name="Zwiers L.-H."/>
            <person name="Turgeon B."/>
            <person name="Goodwin S."/>
            <person name="Spatafora J."/>
            <person name="Crous P."/>
            <person name="Grigoriev I."/>
        </authorList>
    </citation>
    <scope>NUCLEOTIDE SEQUENCE</scope>
    <source>
        <strain evidence="2">CBS 175.79</strain>
    </source>
</reference>
<gene>
    <name evidence="2" type="ORF">BU24DRAFT_402389</name>
</gene>
<dbReference type="InterPro" id="IPR006076">
    <property type="entry name" value="FAD-dep_OxRdtase"/>
</dbReference>
<keyword evidence="3" id="KW-1185">Reference proteome</keyword>
<evidence type="ECO:0000313" key="3">
    <source>
        <dbReference type="Proteomes" id="UP000799778"/>
    </source>
</evidence>
<organism evidence="2 3">
    <name type="scientific">Aaosphaeria arxii CBS 175.79</name>
    <dbReference type="NCBI Taxonomy" id="1450172"/>
    <lineage>
        <taxon>Eukaryota</taxon>
        <taxon>Fungi</taxon>
        <taxon>Dikarya</taxon>
        <taxon>Ascomycota</taxon>
        <taxon>Pezizomycotina</taxon>
        <taxon>Dothideomycetes</taxon>
        <taxon>Pleosporomycetidae</taxon>
        <taxon>Pleosporales</taxon>
        <taxon>Pleosporales incertae sedis</taxon>
        <taxon>Aaosphaeria</taxon>
    </lineage>
</organism>
<dbReference type="PANTHER" id="PTHR13847">
    <property type="entry name" value="SARCOSINE DEHYDROGENASE-RELATED"/>
    <property type="match status" value="1"/>
</dbReference>
<dbReference type="EMBL" id="ML978080">
    <property type="protein sequence ID" value="KAF2009034.1"/>
    <property type="molecule type" value="Genomic_DNA"/>
</dbReference>
<dbReference type="Gene3D" id="3.30.9.10">
    <property type="entry name" value="D-Amino Acid Oxidase, subunit A, domain 2"/>
    <property type="match status" value="1"/>
</dbReference>
<accession>A0A6A5X8F1</accession>
<dbReference type="RefSeq" id="XP_033377373.1">
    <property type="nucleotide sequence ID" value="XM_033525524.1"/>
</dbReference>
<dbReference type="Pfam" id="PF01266">
    <property type="entry name" value="DAO"/>
    <property type="match status" value="1"/>
</dbReference>
<name>A0A6A5X8F1_9PLEO</name>
<evidence type="ECO:0000259" key="1">
    <source>
        <dbReference type="Pfam" id="PF01266"/>
    </source>
</evidence>
<dbReference type="GO" id="GO:0005737">
    <property type="term" value="C:cytoplasm"/>
    <property type="evidence" value="ECO:0007669"/>
    <property type="project" value="TreeGrafter"/>
</dbReference>
<evidence type="ECO:0000313" key="2">
    <source>
        <dbReference type="EMBL" id="KAF2009034.1"/>
    </source>
</evidence>
<dbReference type="AlphaFoldDB" id="A0A6A5X8F1"/>
<proteinExistence type="predicted"/>
<feature type="domain" description="FAD dependent oxidoreductase" evidence="1">
    <location>
        <begin position="63"/>
        <end position="445"/>
    </location>
</feature>
<dbReference type="Gene3D" id="3.50.50.60">
    <property type="entry name" value="FAD/NAD(P)-binding domain"/>
    <property type="match status" value="1"/>
</dbReference>